<evidence type="ECO:0000313" key="3">
    <source>
        <dbReference type="Proteomes" id="UP000230750"/>
    </source>
</evidence>
<protein>
    <submittedName>
        <fullName evidence="2">Putative plexin-B2</fullName>
    </submittedName>
</protein>
<dbReference type="GO" id="GO:0017154">
    <property type="term" value="F:semaphorin receptor activity"/>
    <property type="evidence" value="ECO:0007669"/>
    <property type="project" value="InterPro"/>
</dbReference>
<name>A0A2G8JZP2_STIJA</name>
<dbReference type="GO" id="GO:0005886">
    <property type="term" value="C:plasma membrane"/>
    <property type="evidence" value="ECO:0007669"/>
    <property type="project" value="TreeGrafter"/>
</dbReference>
<proteinExistence type="predicted"/>
<dbReference type="InterPro" id="IPR031148">
    <property type="entry name" value="Plexin"/>
</dbReference>
<dbReference type="Proteomes" id="UP000230750">
    <property type="component" value="Unassembled WGS sequence"/>
</dbReference>
<dbReference type="GO" id="GO:0030334">
    <property type="term" value="P:regulation of cell migration"/>
    <property type="evidence" value="ECO:0007669"/>
    <property type="project" value="TreeGrafter"/>
</dbReference>
<evidence type="ECO:0000313" key="2">
    <source>
        <dbReference type="EMBL" id="PIK41165.1"/>
    </source>
</evidence>
<dbReference type="AlphaFoldDB" id="A0A2G8JZP2"/>
<reference evidence="2 3" key="1">
    <citation type="journal article" date="2017" name="PLoS Biol.">
        <title>The sea cucumber genome provides insights into morphological evolution and visceral regeneration.</title>
        <authorList>
            <person name="Zhang X."/>
            <person name="Sun L."/>
            <person name="Yuan J."/>
            <person name="Sun Y."/>
            <person name="Gao Y."/>
            <person name="Zhang L."/>
            <person name="Li S."/>
            <person name="Dai H."/>
            <person name="Hamel J.F."/>
            <person name="Liu C."/>
            <person name="Yu Y."/>
            <person name="Liu S."/>
            <person name="Lin W."/>
            <person name="Guo K."/>
            <person name="Jin S."/>
            <person name="Xu P."/>
            <person name="Storey K.B."/>
            <person name="Huan P."/>
            <person name="Zhang T."/>
            <person name="Zhou Y."/>
            <person name="Zhang J."/>
            <person name="Lin C."/>
            <person name="Li X."/>
            <person name="Xing L."/>
            <person name="Huo D."/>
            <person name="Sun M."/>
            <person name="Wang L."/>
            <person name="Mercier A."/>
            <person name="Li F."/>
            <person name="Yang H."/>
            <person name="Xiang J."/>
        </authorList>
    </citation>
    <scope>NUCLEOTIDE SEQUENCE [LARGE SCALE GENOMIC DNA]</scope>
    <source>
        <strain evidence="2">Shaxun</strain>
        <tissue evidence="2">Muscle</tissue>
    </source>
</reference>
<accession>A0A2G8JZP2</accession>
<organism evidence="2 3">
    <name type="scientific">Stichopus japonicus</name>
    <name type="common">Sea cucumber</name>
    <dbReference type="NCBI Taxonomy" id="307972"/>
    <lineage>
        <taxon>Eukaryota</taxon>
        <taxon>Metazoa</taxon>
        <taxon>Echinodermata</taxon>
        <taxon>Eleutherozoa</taxon>
        <taxon>Echinozoa</taxon>
        <taxon>Holothuroidea</taxon>
        <taxon>Aspidochirotacea</taxon>
        <taxon>Aspidochirotida</taxon>
        <taxon>Stichopodidae</taxon>
        <taxon>Apostichopus</taxon>
    </lineage>
</organism>
<dbReference type="OrthoDB" id="8850202at2759"/>
<dbReference type="PANTHER" id="PTHR22625:SF70">
    <property type="entry name" value="PLEXIN A, ISOFORM A"/>
    <property type="match status" value="1"/>
</dbReference>
<keyword evidence="3" id="KW-1185">Reference proteome</keyword>
<feature type="domain" description="Plexin cytoplasmic RhoGTPase-binding" evidence="1">
    <location>
        <begin position="58"/>
        <end position="155"/>
    </location>
</feature>
<dbReference type="STRING" id="307972.A0A2G8JZP2"/>
<sequence length="235" mass="27141">MEGGDSFHEMLLSNWFFISLYDYMDKVGRALQELNYAIKFAIQMGPIDAVTGKSQFTINDKNLLESQVTFHEMIVQVLFKVKQERLVQIRFVSVDTISQVKSKILDHFYMNQIYSKHPLPEYFDLVWHPQKGVSHILTNEENTTDKDGWRKLNLLLTTSLLKKTHHADEDYEYVSLLEAAKHLKRTAGNVKKDDVDYLVPDKAGNVKKDDVDYLVPDKGNHINSFTIQNSPTSKT</sequence>
<evidence type="ECO:0000259" key="1">
    <source>
        <dbReference type="Pfam" id="PF20170"/>
    </source>
</evidence>
<dbReference type="InterPro" id="IPR046800">
    <property type="entry name" value="Plexin_RBD"/>
</dbReference>
<dbReference type="GO" id="GO:0002116">
    <property type="term" value="C:semaphorin receptor complex"/>
    <property type="evidence" value="ECO:0007669"/>
    <property type="project" value="TreeGrafter"/>
</dbReference>
<comment type="caution">
    <text evidence="2">The sequence shown here is derived from an EMBL/GenBank/DDBJ whole genome shotgun (WGS) entry which is preliminary data.</text>
</comment>
<dbReference type="PANTHER" id="PTHR22625">
    <property type="entry name" value="PLEXIN"/>
    <property type="match status" value="1"/>
</dbReference>
<gene>
    <name evidence="2" type="ORF">BSL78_21989</name>
</gene>
<dbReference type="Pfam" id="PF20170">
    <property type="entry name" value="Plexin_RBD"/>
    <property type="match status" value="1"/>
</dbReference>
<dbReference type="EMBL" id="MRZV01001045">
    <property type="protein sequence ID" value="PIK41165.1"/>
    <property type="molecule type" value="Genomic_DNA"/>
</dbReference>
<dbReference type="Gene3D" id="3.10.20.90">
    <property type="entry name" value="Phosphatidylinositol 3-kinase Catalytic Subunit, Chain A, domain 1"/>
    <property type="match status" value="1"/>
</dbReference>